<evidence type="ECO:0000256" key="1">
    <source>
        <dbReference type="SAM" id="Phobius"/>
    </source>
</evidence>
<keyword evidence="1" id="KW-0812">Transmembrane</keyword>
<dbReference type="InterPro" id="IPR038507">
    <property type="entry name" value="YcnI-like_sf"/>
</dbReference>
<protein>
    <submittedName>
        <fullName evidence="3">Unannotated protein</fullName>
    </submittedName>
</protein>
<feature type="domain" description="YncI copper-binding" evidence="2">
    <location>
        <begin position="42"/>
        <end position="163"/>
    </location>
</feature>
<gene>
    <name evidence="3" type="ORF">UFOPK2399_00029</name>
</gene>
<keyword evidence="1" id="KW-0472">Membrane</keyword>
<dbReference type="AlphaFoldDB" id="A0A6J6NBL6"/>
<dbReference type="Pfam" id="PF07987">
    <property type="entry name" value="DUF1775"/>
    <property type="match status" value="1"/>
</dbReference>
<evidence type="ECO:0000313" key="3">
    <source>
        <dbReference type="EMBL" id="CAB4682344.1"/>
    </source>
</evidence>
<dbReference type="Gene3D" id="2.60.40.2230">
    <property type="entry name" value="Uncharacterised protein YcnI-like PF07987, DUF1775"/>
    <property type="match status" value="1"/>
</dbReference>
<dbReference type="EMBL" id="CAEZXP010000001">
    <property type="protein sequence ID" value="CAB4682344.1"/>
    <property type="molecule type" value="Genomic_DNA"/>
</dbReference>
<accession>A0A6J6NBL6</accession>
<reference evidence="3" key="1">
    <citation type="submission" date="2020-05" db="EMBL/GenBank/DDBJ databases">
        <authorList>
            <person name="Chiriac C."/>
            <person name="Salcher M."/>
            <person name="Ghai R."/>
            <person name="Kavagutti S V."/>
        </authorList>
    </citation>
    <scope>NUCLEOTIDE SEQUENCE</scope>
</reference>
<evidence type="ECO:0000259" key="2">
    <source>
        <dbReference type="Pfam" id="PF07987"/>
    </source>
</evidence>
<sequence length="222" mass="23407">MRQRRLKLTARGWGDGSPSPHLVTLVAAVAVALIASAVASAHAIVLPAASRPADLQRYTLTVPNERDVPTISVALQVPAGISFFLVETAPGWTVSIHKTDGHVDVVRWTGGAIPVDGFATFRVLARNPIAAVPISWKVLQGYAGGEIVRWIGSPDSDTPAPVTEITEQAVPTDVIDVQGGKVVPNVVAEAAARRSRDALPRYLSVVAVVLAGAALVLTIRRR</sequence>
<organism evidence="3">
    <name type="scientific">freshwater metagenome</name>
    <dbReference type="NCBI Taxonomy" id="449393"/>
    <lineage>
        <taxon>unclassified sequences</taxon>
        <taxon>metagenomes</taxon>
        <taxon>ecological metagenomes</taxon>
    </lineage>
</organism>
<keyword evidence="1" id="KW-1133">Transmembrane helix</keyword>
<feature type="transmembrane region" description="Helical" evidence="1">
    <location>
        <begin position="202"/>
        <end position="219"/>
    </location>
</feature>
<name>A0A6J6NBL6_9ZZZZ</name>
<dbReference type="InterPro" id="IPR012533">
    <property type="entry name" value="YcnI-copper_dom"/>
</dbReference>
<proteinExistence type="predicted"/>